<keyword evidence="2" id="KW-0349">Heme</keyword>
<evidence type="ECO:0000313" key="6">
    <source>
        <dbReference type="Proteomes" id="UP001162881"/>
    </source>
</evidence>
<protein>
    <submittedName>
        <fullName evidence="5">Group III truncated hemoglobin</fullName>
    </submittedName>
</protein>
<keyword evidence="6" id="KW-1185">Reference proteome</keyword>
<dbReference type="SUPFAM" id="SSF46458">
    <property type="entry name" value="Globin-like"/>
    <property type="match status" value="1"/>
</dbReference>
<sequence>MSGCDIGPAVGEGEMAEIAIDAMVRRFYALCDKDDRLGPMFARVIPDFAEHYGFVRDFWSHALLGTDRYQRGTPYSHHLTLTVEEEDFTRWMRAFVQAVEETLPEPLAASALQRARHMTASFKMGMLPLPKPGAPAAPAAS</sequence>
<dbReference type="Pfam" id="PF01152">
    <property type="entry name" value="Bac_globin"/>
    <property type="match status" value="1"/>
</dbReference>
<dbReference type="EMBL" id="JALHLF010000009">
    <property type="protein sequence ID" value="MCJ2181942.1"/>
    <property type="molecule type" value="Genomic_DNA"/>
</dbReference>
<organism evidence="5 6">
    <name type="scientific">Novosphingobium organovorum</name>
    <dbReference type="NCBI Taxonomy" id="2930092"/>
    <lineage>
        <taxon>Bacteria</taxon>
        <taxon>Pseudomonadati</taxon>
        <taxon>Pseudomonadota</taxon>
        <taxon>Alphaproteobacteria</taxon>
        <taxon>Sphingomonadales</taxon>
        <taxon>Sphingomonadaceae</taxon>
        <taxon>Novosphingobium</taxon>
    </lineage>
</organism>
<dbReference type="Gene3D" id="1.10.490.10">
    <property type="entry name" value="Globins"/>
    <property type="match status" value="1"/>
</dbReference>
<dbReference type="InterPro" id="IPR009050">
    <property type="entry name" value="Globin-like_sf"/>
</dbReference>
<comment type="caution">
    <text evidence="5">The sequence shown here is derived from an EMBL/GenBank/DDBJ whole genome shotgun (WGS) entry which is preliminary data.</text>
</comment>
<accession>A0ABT0BA59</accession>
<reference evidence="5" key="1">
    <citation type="submission" date="2022-03" db="EMBL/GenBank/DDBJ databases">
        <title>Identification of a novel bacterium isolated from mangrove sediments.</title>
        <authorList>
            <person name="Pan X."/>
        </authorList>
    </citation>
    <scope>NUCLEOTIDE SEQUENCE</scope>
    <source>
        <strain evidence="5">B1949</strain>
    </source>
</reference>
<evidence type="ECO:0000256" key="4">
    <source>
        <dbReference type="ARBA" id="ARBA00023004"/>
    </source>
</evidence>
<dbReference type="Proteomes" id="UP001162881">
    <property type="component" value="Unassembled WGS sequence"/>
</dbReference>
<keyword evidence="1" id="KW-0813">Transport</keyword>
<dbReference type="CDD" id="cd08916">
    <property type="entry name" value="TrHb3_P"/>
    <property type="match status" value="1"/>
</dbReference>
<evidence type="ECO:0000256" key="3">
    <source>
        <dbReference type="ARBA" id="ARBA00022723"/>
    </source>
</evidence>
<proteinExistence type="predicted"/>
<evidence type="ECO:0000256" key="2">
    <source>
        <dbReference type="ARBA" id="ARBA00022617"/>
    </source>
</evidence>
<keyword evidence="4" id="KW-0408">Iron</keyword>
<dbReference type="InterPro" id="IPR012292">
    <property type="entry name" value="Globin/Proto"/>
</dbReference>
<name>A0ABT0BA59_9SPHN</name>
<evidence type="ECO:0000313" key="5">
    <source>
        <dbReference type="EMBL" id="MCJ2181942.1"/>
    </source>
</evidence>
<dbReference type="RefSeq" id="WP_244017345.1">
    <property type="nucleotide sequence ID" value="NZ_JALHLF010000009.1"/>
</dbReference>
<gene>
    <name evidence="5" type="ORF">MTR62_04385</name>
</gene>
<dbReference type="InterPro" id="IPR001486">
    <property type="entry name" value="Hemoglobin_trunc"/>
</dbReference>
<evidence type="ECO:0000256" key="1">
    <source>
        <dbReference type="ARBA" id="ARBA00022448"/>
    </source>
</evidence>
<keyword evidence="3" id="KW-0479">Metal-binding</keyword>